<feature type="domain" description="SCP" evidence="2">
    <location>
        <begin position="53"/>
        <end position="169"/>
    </location>
</feature>
<feature type="chain" id="PRO_5047096640" evidence="1">
    <location>
        <begin position="28"/>
        <end position="172"/>
    </location>
</feature>
<protein>
    <submittedName>
        <fullName evidence="3">CAP domain-containing protein</fullName>
    </submittedName>
</protein>
<dbReference type="PANTHER" id="PTHR31157:SF1">
    <property type="entry name" value="SCP DOMAIN-CONTAINING PROTEIN"/>
    <property type="match status" value="1"/>
</dbReference>
<dbReference type="SUPFAM" id="SSF55797">
    <property type="entry name" value="PR-1-like"/>
    <property type="match status" value="1"/>
</dbReference>
<evidence type="ECO:0000313" key="4">
    <source>
        <dbReference type="Proteomes" id="UP001523216"/>
    </source>
</evidence>
<keyword evidence="4" id="KW-1185">Reference proteome</keyword>
<dbReference type="Gene3D" id="3.40.33.10">
    <property type="entry name" value="CAP"/>
    <property type="match status" value="1"/>
</dbReference>
<dbReference type="Pfam" id="PF00188">
    <property type="entry name" value="CAP"/>
    <property type="match status" value="1"/>
</dbReference>
<evidence type="ECO:0000313" key="3">
    <source>
        <dbReference type="EMBL" id="MCM4078349.1"/>
    </source>
</evidence>
<dbReference type="InterPro" id="IPR014044">
    <property type="entry name" value="CAP_dom"/>
</dbReference>
<reference evidence="3 4" key="1">
    <citation type="submission" date="2022-06" db="EMBL/GenBank/DDBJ databases">
        <title>Actinoplanes abujensis sp. nov., isolated from Nigerian arid soil.</title>
        <authorList>
            <person name="Ding P."/>
        </authorList>
    </citation>
    <scope>NUCLEOTIDE SEQUENCE [LARGE SCALE GENOMIC DNA]</scope>
    <source>
        <strain evidence="4">TRM88002</strain>
    </source>
</reference>
<evidence type="ECO:0000259" key="2">
    <source>
        <dbReference type="Pfam" id="PF00188"/>
    </source>
</evidence>
<gene>
    <name evidence="3" type="ORF">LXN57_12310</name>
</gene>
<dbReference type="RefSeq" id="WP_251798187.1">
    <property type="nucleotide sequence ID" value="NZ_JAMQOL010000015.1"/>
</dbReference>
<name>A0ABT0XZ26_9ACTN</name>
<proteinExistence type="predicted"/>
<dbReference type="InterPro" id="IPR035940">
    <property type="entry name" value="CAP_sf"/>
</dbReference>
<feature type="signal peptide" evidence="1">
    <location>
        <begin position="1"/>
        <end position="27"/>
    </location>
</feature>
<dbReference type="CDD" id="cd05379">
    <property type="entry name" value="CAP_bacterial"/>
    <property type="match status" value="1"/>
</dbReference>
<evidence type="ECO:0000256" key="1">
    <source>
        <dbReference type="SAM" id="SignalP"/>
    </source>
</evidence>
<accession>A0ABT0XZ26</accession>
<organism evidence="3 4">
    <name type="scientific">Paractinoplanes hotanensis</name>
    <dbReference type="NCBI Taxonomy" id="2906497"/>
    <lineage>
        <taxon>Bacteria</taxon>
        <taxon>Bacillati</taxon>
        <taxon>Actinomycetota</taxon>
        <taxon>Actinomycetes</taxon>
        <taxon>Micromonosporales</taxon>
        <taxon>Micromonosporaceae</taxon>
        <taxon>Paractinoplanes</taxon>
    </lineage>
</organism>
<dbReference type="EMBL" id="JAMQOL010000015">
    <property type="protein sequence ID" value="MCM4078349.1"/>
    <property type="molecule type" value="Genomic_DNA"/>
</dbReference>
<dbReference type="Proteomes" id="UP001523216">
    <property type="component" value="Unassembled WGS sequence"/>
</dbReference>
<dbReference type="PANTHER" id="PTHR31157">
    <property type="entry name" value="SCP DOMAIN-CONTAINING PROTEIN"/>
    <property type="match status" value="1"/>
</dbReference>
<comment type="caution">
    <text evidence="3">The sequence shown here is derived from an EMBL/GenBank/DDBJ whole genome shotgun (WGS) entry which is preliminary data.</text>
</comment>
<sequence>MKRFVRRAVVTAALIAVPTMVGAPAFAAATAGTPKKKPAVAVDQVAYETEVVKLTNAERSTRGCKALRIDDRLIASARAHSTDMVKNRFFDHTGSDGSNFVTREVRAGYPKRDAAAENIAYGYKTPQQVVAAWMNSAGHRKNILNCASTAVGVGLVRTSSGTPYWTQNFGRG</sequence>
<keyword evidence="1" id="KW-0732">Signal</keyword>